<dbReference type="AlphaFoldDB" id="K6UZF8"/>
<dbReference type="OrthoDB" id="10250354at2759"/>
<reference evidence="2 3" key="1">
    <citation type="journal article" date="2012" name="Nat. Genet.">
        <title>Plasmodium cynomolgi genome sequences provide insight into Plasmodium vivax and the monkey malaria clade.</title>
        <authorList>
            <person name="Tachibana S."/>
            <person name="Sullivan S.A."/>
            <person name="Kawai S."/>
            <person name="Nakamura S."/>
            <person name="Kim H.R."/>
            <person name="Goto N."/>
            <person name="Arisue N."/>
            <person name="Palacpac N.M.Q."/>
            <person name="Honma H."/>
            <person name="Yagi M."/>
            <person name="Tougan T."/>
            <person name="Katakai Y."/>
            <person name="Kaneko O."/>
            <person name="Mita T."/>
            <person name="Kita K."/>
            <person name="Yasutomi Y."/>
            <person name="Sutton P.L."/>
            <person name="Shakhbatyan R."/>
            <person name="Horii T."/>
            <person name="Yasunaga T."/>
            <person name="Barnwell J.W."/>
            <person name="Escalante A.A."/>
            <person name="Carlton J.M."/>
            <person name="Tanabe K."/>
        </authorList>
    </citation>
    <scope>NUCLEOTIDE SEQUENCE [LARGE SCALE GENOMIC DNA]</scope>
    <source>
        <strain evidence="2 3">B</strain>
    </source>
</reference>
<evidence type="ECO:0000313" key="2">
    <source>
        <dbReference type="EMBL" id="GAB69369.1"/>
    </source>
</evidence>
<dbReference type="InterPro" id="IPR036869">
    <property type="entry name" value="J_dom_sf"/>
</dbReference>
<dbReference type="PROSITE" id="PS50076">
    <property type="entry name" value="DNAJ_2"/>
    <property type="match status" value="1"/>
</dbReference>
<dbReference type="PANTHER" id="PTHR24074">
    <property type="entry name" value="CO-CHAPERONE PROTEIN DJLA"/>
    <property type="match status" value="1"/>
</dbReference>
<dbReference type="VEuPathDB" id="PlasmoDB:PCYB_001170"/>
<evidence type="ECO:0000259" key="1">
    <source>
        <dbReference type="PROSITE" id="PS50076"/>
    </source>
</evidence>
<dbReference type="GeneID" id="14696641"/>
<keyword evidence="3" id="KW-1185">Reference proteome</keyword>
<dbReference type="Gene3D" id="1.10.287.110">
    <property type="entry name" value="DnaJ domain"/>
    <property type="match status" value="1"/>
</dbReference>
<keyword evidence="2" id="KW-0346">Stress response</keyword>
<dbReference type="Proteomes" id="UP000006319">
    <property type="component" value="Unassembled WGS sequence"/>
</dbReference>
<protein>
    <submittedName>
        <fullName evidence="2">40kDa heat shock protein</fullName>
    </submittedName>
</protein>
<sequence length="143" mass="16125">MATFTNYLRREKLNIFLFCVKSKNGVNGGGEDNLGKTSDSGFDRSLAEKSENFSSSFGGFSGKTKVGLKGKGNKIDYYNVLGVPRDATENDIKKAYKKLAMKWHPDKHLDEKDKKAAEEKFKVISEAYDVLSDPDKKNVRFVW</sequence>
<dbReference type="InterPro" id="IPR050817">
    <property type="entry name" value="DjlA_DnaK_co-chaperone"/>
</dbReference>
<dbReference type="InterPro" id="IPR001623">
    <property type="entry name" value="DnaJ_domain"/>
</dbReference>
<dbReference type="PhylomeDB" id="K6UZF8"/>
<feature type="domain" description="J" evidence="1">
    <location>
        <begin position="76"/>
        <end position="143"/>
    </location>
</feature>
<dbReference type="SUPFAM" id="SSF46565">
    <property type="entry name" value="Chaperone J-domain"/>
    <property type="match status" value="1"/>
</dbReference>
<gene>
    <name evidence="2" type="ORF">PCYB_001170</name>
</gene>
<dbReference type="Pfam" id="PF00226">
    <property type="entry name" value="DnaJ"/>
    <property type="match status" value="1"/>
</dbReference>
<dbReference type="RefSeq" id="XP_004228315.1">
    <property type="nucleotide sequence ID" value="XM_004228267.1"/>
</dbReference>
<dbReference type="PRINTS" id="PR00625">
    <property type="entry name" value="JDOMAIN"/>
</dbReference>
<name>K6UZF8_PLACD</name>
<proteinExistence type="predicted"/>
<dbReference type="eggNOG" id="KOG0714">
    <property type="taxonomic scope" value="Eukaryota"/>
</dbReference>
<organism evidence="2 3">
    <name type="scientific">Plasmodium cynomolgi (strain B)</name>
    <dbReference type="NCBI Taxonomy" id="1120755"/>
    <lineage>
        <taxon>Eukaryota</taxon>
        <taxon>Sar</taxon>
        <taxon>Alveolata</taxon>
        <taxon>Apicomplexa</taxon>
        <taxon>Aconoidasida</taxon>
        <taxon>Haemosporida</taxon>
        <taxon>Plasmodiidae</taxon>
        <taxon>Plasmodium</taxon>
        <taxon>Plasmodium (Plasmodium)</taxon>
    </lineage>
</organism>
<dbReference type="SMART" id="SM00271">
    <property type="entry name" value="DnaJ"/>
    <property type="match status" value="1"/>
</dbReference>
<evidence type="ECO:0000313" key="3">
    <source>
        <dbReference type="Proteomes" id="UP000006319"/>
    </source>
</evidence>
<dbReference type="CDD" id="cd06257">
    <property type="entry name" value="DnaJ"/>
    <property type="match status" value="1"/>
</dbReference>
<dbReference type="KEGG" id="pcy:PCYB_001170"/>
<dbReference type="EMBL" id="DF157111">
    <property type="protein sequence ID" value="GAB69369.1"/>
    <property type="molecule type" value="Genomic_DNA"/>
</dbReference>
<accession>K6UZF8</accession>